<accession>A0A7C9RN43</accession>
<dbReference type="EMBL" id="JAAMPJ010000002">
    <property type="protein sequence ID" value="NGY59105.1"/>
    <property type="molecule type" value="Genomic_DNA"/>
</dbReference>
<dbReference type="SMART" id="SM00306">
    <property type="entry name" value="HintN"/>
    <property type="match status" value="1"/>
</dbReference>
<dbReference type="InterPro" id="IPR031325">
    <property type="entry name" value="RHS_repeat"/>
</dbReference>
<feature type="compositionally biased region" description="Polar residues" evidence="2">
    <location>
        <begin position="741"/>
        <end position="758"/>
    </location>
</feature>
<evidence type="ECO:0000313" key="4">
    <source>
        <dbReference type="EMBL" id="NGY59105.1"/>
    </source>
</evidence>
<dbReference type="NCBIfam" id="TIGR01443">
    <property type="entry name" value="intein_Cterm"/>
    <property type="match status" value="1"/>
</dbReference>
<evidence type="ECO:0000256" key="1">
    <source>
        <dbReference type="ARBA" id="ARBA00022737"/>
    </source>
</evidence>
<sequence length="2110" mass="228569">MRVQVLDREAARKAGVQGPLLRIAGAGGPLSVSVDYSSFRNAYGGDWASRLGVVQLPECALTQPECAGRLRLDSTNDAVSSKVTVKLVLPGGDDQTVAQSASGSAGGVLLALAAGPVSSSGLGDYSATPLKPSATWQVSQQTGDFNWSYPLKVPPVPSGLTPPLNISYASSRVDGHTASTNNQSSWLGDGWDMWSGYIERRFTSCAENTDDVAKKTADRCWFDENVSLVLAGSGGQIIYDKDQQLYRLKNDDGSKVERQFGAANGDRDGEYWVITKSDGTKYVFGRNKLDGWTAGKPETQSAWTVPVFGRYGGQPCNNTSSWKDSWCDRAWRWNLDHVIDKHGNTMTYYYNKEQNSYGRNKNEAASVYTRGGSIDRIEYGTRLGQEYSGEAPAKVVFTTADRCLPGSGCNIGNAADFPDVPIDQFCEGNTCPDRISPTFFTTKRLAKVTTKIGGQDVESWSLNHTFPTTEDSSSPALWLSGIKHAGHVGGTAELPEVTFDGKKLANRVGAQDGSFGGYLPLYKYRLTRVFSESGGQVSLDYLDSDCDRKTRLPAAVDENNLRCFPVTWAPPGRQETEDWFNKYVVKETVETDRTGGAPHQQITYTYEGDPAWHYTEDEITPVRLRTWSEWRGYGRVKVTKGNSQTERRFFRGMNGDLKKDGSRKHATVVDSRNGEIDDWPAAQGFQREEITRNGPDGPAMLTVVTKPEPRGPTARKGAVEAWMIRSGETRTFTALAAGGERSSTTTPTIDANGLTTDVTDWGDDSTPNDDMCTTHTYASNDALWVRHLPVKTETFAKSCASSRNYTNDLISSSRAFFDNSTNEGAVPGVGNVTKSEQAPRVENNKPVYEQAARSSFDQYGRVLDAWDALDRKSSMSYEHTAGLLTKLTVTNAKGFTATTAMNPAWGEPTLKTDANNGITRLTYDPLGRLFEVRLPGRQTDDAANVKFEYFVNKDAVTAVATTSLTWTGAKSTSYALYDGLLRPRQTQEPSPNTGRLITDTFYNAQGLVGRTASSYYDKASLPTKTLAAVPTGNERDLPAQTINTYDSLGRVLTSTFRGLGVDKWTSTNVYGGDRISTTPPPGGTATMTVSDARGRTTELRQYKNPTPTGDYDTTRYEYSRDGDLERVTDPAGNKWESTYDLLGRKTSFRDPDRGLSTSVYDKAGQLTSTTDSMNRTLTYGYDELGRKKSVHQGNTQLTGWTYDTLAKGLLTSSTRYSGGQAYTTAITGYDPTGKPLGAKVLLPATEGKLAEKQYQTKTTYAQDGSVLTVDLPAAGDLPAEQLQYGYLQTGQPLSLTGTTPYVEKADYNEYGQLSLLTMNSGISQKTKWVQQNFTYEADTRRLSQTAVLRNNDTDKIVGQTEYRYDPAGNVRSVLTAPTNFKTDADGNITELPNGNPLSVDYQCFNYDHVQQLTEAWAGISRCAATPSQSAVGGPAGYWQSFTYDKAGNRLTEVDHAAAGDTRSIYAYPTAGHLLQSVTSEGPSGQQLQTYGYNAAGETTTRMVSGTTHDMTWDAEGHLATDKAGGQTTSFVYDADGNRLLRKDPGGTTLYLAGQEVRLAAGSSSPVATRSYSLGGQVVAVRTKAALTWMAGDHQGTQQYAIKAPDLAVERRRQTPFGESRGAAPGAWPEEKGFVGGTNDPNGLTHLGAREYEPSTGRFISADPIMELSNPQQINGYAYGNSSPVTFSDASGLWATSCLDDGLNCSTHHNTDKPASPEYTAYAASKTQQNQQLEAAGVSQADLARAQEIERQSWVDVALEAGGEVLKEVLGINDMVKCFGEGDFGACASMVLGAIPWGKILKAGKIVKALENAVGAVKSFLKQQEWAKNLLGRARDALSRKREVTGDSCEVNSFTPETQVLMADGSRKPLAEVKVGDTVLATDPETGETAAKTVARVIIGEGYKNLVEVTVDTDGVAGSATETVTATDGHPFWLPGEQRWAKASELTAEKGLLNSASLELKVTAVRQWTEKAKVFNLTVEGIHTYYVLAGLTPLLVHNCGTDGPKFGQACTCSSDQSFARLGTSKESTGRLASQAQKAEENPKSFGHGVSVRAVDGAVEGASVATRGQIEAAGFSLIFTPTRNLPMHHTLIVPKPVDSVVQRAFNAVFGRS</sequence>
<organism evidence="4 5">
    <name type="scientific">Lentzea alba</name>
    <dbReference type="NCBI Taxonomy" id="2714351"/>
    <lineage>
        <taxon>Bacteria</taxon>
        <taxon>Bacillati</taxon>
        <taxon>Actinomycetota</taxon>
        <taxon>Actinomycetes</taxon>
        <taxon>Pseudonocardiales</taxon>
        <taxon>Pseudonocardiaceae</taxon>
        <taxon>Lentzea</taxon>
    </lineage>
</organism>
<dbReference type="RefSeq" id="WP_166045171.1">
    <property type="nucleotide sequence ID" value="NZ_JAAMPJ010000002.1"/>
</dbReference>
<dbReference type="InterPro" id="IPR056823">
    <property type="entry name" value="TEN-like_YD-shell"/>
</dbReference>
<dbReference type="SUPFAM" id="SSF51294">
    <property type="entry name" value="Hedgehog/intein (Hint) domain"/>
    <property type="match status" value="1"/>
</dbReference>
<dbReference type="Pfam" id="PF25023">
    <property type="entry name" value="TEN_YD-shell"/>
    <property type="match status" value="1"/>
</dbReference>
<dbReference type="InterPro" id="IPR022385">
    <property type="entry name" value="Rhs_assc_core"/>
</dbReference>
<evidence type="ECO:0000313" key="5">
    <source>
        <dbReference type="Proteomes" id="UP000481360"/>
    </source>
</evidence>
<comment type="caution">
    <text evidence="4">The sequence shown here is derived from an EMBL/GenBank/DDBJ whole genome shotgun (WGS) entry which is preliminary data.</text>
</comment>
<dbReference type="Pfam" id="PF07591">
    <property type="entry name" value="PT-HINT"/>
    <property type="match status" value="1"/>
</dbReference>
<feature type="region of interest" description="Disordered" evidence="2">
    <location>
        <begin position="738"/>
        <end position="762"/>
    </location>
</feature>
<dbReference type="PANTHER" id="PTHR32305">
    <property type="match status" value="1"/>
</dbReference>
<dbReference type="NCBIfam" id="TIGR03696">
    <property type="entry name" value="Rhs_assc_core"/>
    <property type="match status" value="1"/>
</dbReference>
<proteinExistence type="predicted"/>
<keyword evidence="5" id="KW-1185">Reference proteome</keyword>
<evidence type="ECO:0000256" key="2">
    <source>
        <dbReference type="SAM" id="MobiDB-lite"/>
    </source>
</evidence>
<dbReference type="PROSITE" id="PS50818">
    <property type="entry name" value="INTEIN_C_TER"/>
    <property type="match status" value="1"/>
</dbReference>
<dbReference type="Pfam" id="PF05593">
    <property type="entry name" value="RHS_repeat"/>
    <property type="match status" value="1"/>
</dbReference>
<dbReference type="CDD" id="cd00081">
    <property type="entry name" value="Hint"/>
    <property type="match status" value="1"/>
</dbReference>
<dbReference type="Proteomes" id="UP000481360">
    <property type="component" value="Unassembled WGS sequence"/>
</dbReference>
<gene>
    <name evidence="4" type="ORF">G7043_09220</name>
</gene>
<feature type="domain" description="Hint" evidence="3">
    <location>
        <begin position="1850"/>
        <end position="1955"/>
    </location>
</feature>
<reference evidence="4 5" key="1">
    <citation type="submission" date="2020-03" db="EMBL/GenBank/DDBJ databases">
        <title>Isolation and identification of active actinomycetes.</title>
        <authorList>
            <person name="Sun X."/>
        </authorList>
    </citation>
    <scope>NUCLEOTIDE SEQUENCE [LARGE SCALE GENOMIC DNA]</scope>
    <source>
        <strain evidence="4 5">NEAU-D13</strain>
    </source>
</reference>
<dbReference type="Gene3D" id="2.170.16.10">
    <property type="entry name" value="Hedgehog/Intein (Hint) domain"/>
    <property type="match status" value="1"/>
</dbReference>
<protein>
    <recommendedName>
        <fullName evidence="3">Hint domain-containing protein</fullName>
    </recommendedName>
</protein>
<keyword evidence="1" id="KW-0677">Repeat</keyword>
<dbReference type="NCBIfam" id="TIGR01643">
    <property type="entry name" value="YD_repeat_2x"/>
    <property type="match status" value="3"/>
</dbReference>
<dbReference type="Gene3D" id="2.180.10.10">
    <property type="entry name" value="RHS repeat-associated core"/>
    <property type="match status" value="2"/>
</dbReference>
<dbReference type="InterPro" id="IPR003587">
    <property type="entry name" value="Hint_dom_N"/>
</dbReference>
<evidence type="ECO:0000259" key="3">
    <source>
        <dbReference type="SMART" id="SM00306"/>
    </source>
</evidence>
<name>A0A7C9RN43_9PSEU</name>
<dbReference type="PANTHER" id="PTHR32305:SF17">
    <property type="entry name" value="TRNA NUCLEASE WAPA"/>
    <property type="match status" value="1"/>
</dbReference>
<dbReference type="InterPro" id="IPR036844">
    <property type="entry name" value="Hint_dom_sf"/>
</dbReference>
<dbReference type="InterPro" id="IPR050708">
    <property type="entry name" value="T6SS_VgrG/RHS"/>
</dbReference>
<dbReference type="InterPro" id="IPR006530">
    <property type="entry name" value="YD"/>
</dbReference>
<dbReference type="InterPro" id="IPR030934">
    <property type="entry name" value="Intein_C"/>
</dbReference>